<dbReference type="RefSeq" id="XP_062720708.1">
    <property type="nucleotide sequence ID" value="XM_062863246.1"/>
</dbReference>
<gene>
    <name evidence="8" type="ORF">B0T15DRAFT_255994</name>
</gene>
<keyword evidence="2 6" id="KW-0812">Transmembrane</keyword>
<dbReference type="InterPro" id="IPR052337">
    <property type="entry name" value="SAT4-like"/>
</dbReference>
<dbReference type="PANTHER" id="PTHR33048:SF92">
    <property type="entry name" value="INTEGRAL MEMBRANE PROTEIN"/>
    <property type="match status" value="1"/>
</dbReference>
<evidence type="ECO:0000313" key="8">
    <source>
        <dbReference type="EMBL" id="KAK3304928.1"/>
    </source>
</evidence>
<dbReference type="InterPro" id="IPR049326">
    <property type="entry name" value="Rhodopsin_dom_fungi"/>
</dbReference>
<keyword evidence="4 6" id="KW-0472">Membrane</keyword>
<feature type="transmembrane region" description="Helical" evidence="6">
    <location>
        <begin position="40"/>
        <end position="62"/>
    </location>
</feature>
<sequence length="343" mass="37830">MVSPEQVMAAEWCTVVLAYLLVGMRLAVRVMLKQRHLFISDLWLLLASACVLGLVTCDTLTYQKGAMSDFTMVDESLGKIRFATNYFFDAGLYLPKISMLAIYFQLLTHQGVWQRWALYFVTAFTGSSALITLFADTFWCGPEPSINWSTAPDACSTFTSITLVRINWALCITCEVLIFLLPLPAVYRIRGLATRDKAGLVLVFSLGAITMIVSTGRFITMMSKGNNISIYIWATAEFTVSIMVVACMALRPLARIVWSRTSLTGSKSHSSRPTYTGSYGHEVIRPRPHGNIFALHGLDATISEAELNRSQTVVHAPDSRCSDIELLNSVNGEAPADGLDRAG</sequence>
<evidence type="ECO:0000256" key="3">
    <source>
        <dbReference type="ARBA" id="ARBA00022989"/>
    </source>
</evidence>
<proteinExistence type="inferred from homology"/>
<feature type="transmembrane region" description="Helical" evidence="6">
    <location>
        <begin position="82"/>
        <end position="104"/>
    </location>
</feature>
<feature type="transmembrane region" description="Helical" evidence="6">
    <location>
        <begin position="166"/>
        <end position="187"/>
    </location>
</feature>
<dbReference type="GO" id="GO:0016020">
    <property type="term" value="C:membrane"/>
    <property type="evidence" value="ECO:0007669"/>
    <property type="project" value="UniProtKB-SubCell"/>
</dbReference>
<keyword evidence="9" id="KW-1185">Reference proteome</keyword>
<evidence type="ECO:0000256" key="6">
    <source>
        <dbReference type="SAM" id="Phobius"/>
    </source>
</evidence>
<name>A0AAJ0GRR4_9PEZI</name>
<evidence type="ECO:0000259" key="7">
    <source>
        <dbReference type="Pfam" id="PF20684"/>
    </source>
</evidence>
<evidence type="ECO:0000256" key="5">
    <source>
        <dbReference type="ARBA" id="ARBA00038359"/>
    </source>
</evidence>
<evidence type="ECO:0000256" key="4">
    <source>
        <dbReference type="ARBA" id="ARBA00023136"/>
    </source>
</evidence>
<dbReference type="AlphaFoldDB" id="A0AAJ0GRR4"/>
<evidence type="ECO:0000256" key="1">
    <source>
        <dbReference type="ARBA" id="ARBA00004141"/>
    </source>
</evidence>
<accession>A0AAJ0GRR4</accession>
<feature type="transmembrane region" description="Helical" evidence="6">
    <location>
        <begin position="231"/>
        <end position="250"/>
    </location>
</feature>
<reference evidence="8" key="2">
    <citation type="submission" date="2023-06" db="EMBL/GenBank/DDBJ databases">
        <authorList>
            <consortium name="Lawrence Berkeley National Laboratory"/>
            <person name="Mondo S.J."/>
            <person name="Hensen N."/>
            <person name="Bonometti L."/>
            <person name="Westerberg I."/>
            <person name="Brannstrom I.O."/>
            <person name="Guillou S."/>
            <person name="Cros-Aarteil S."/>
            <person name="Calhoun S."/>
            <person name="Haridas S."/>
            <person name="Kuo A."/>
            <person name="Pangilinan J."/>
            <person name="Riley R."/>
            <person name="Labutti K."/>
            <person name="Andreopoulos B."/>
            <person name="Lipzen A."/>
            <person name="Chen C."/>
            <person name="Yanf M."/>
            <person name="Daum C."/>
            <person name="Ng V."/>
            <person name="Clum A."/>
            <person name="Steindorff A."/>
            <person name="Ohm R."/>
            <person name="Martin F."/>
            <person name="Silar P."/>
            <person name="Natvig D."/>
            <person name="Lalanne C."/>
            <person name="Gautier V."/>
            <person name="Ament-Velasquez S.L."/>
            <person name="Kruys A."/>
            <person name="Hutchinson M.I."/>
            <person name="Powell A.J."/>
            <person name="Barry K."/>
            <person name="Miller A.N."/>
            <person name="Grigoriev I.V."/>
            <person name="Debuchy R."/>
            <person name="Gladieux P."/>
            <person name="Thoren M.H."/>
            <person name="Johannesson H."/>
        </authorList>
    </citation>
    <scope>NUCLEOTIDE SEQUENCE</scope>
    <source>
        <strain evidence="8">CBS 333.67</strain>
    </source>
</reference>
<evidence type="ECO:0000313" key="9">
    <source>
        <dbReference type="Proteomes" id="UP001273166"/>
    </source>
</evidence>
<comment type="caution">
    <text evidence="8">The sequence shown here is derived from an EMBL/GenBank/DDBJ whole genome shotgun (WGS) entry which is preliminary data.</text>
</comment>
<feature type="transmembrane region" description="Helical" evidence="6">
    <location>
        <begin position="199"/>
        <end position="219"/>
    </location>
</feature>
<feature type="domain" description="Rhodopsin" evidence="7">
    <location>
        <begin position="24"/>
        <end position="254"/>
    </location>
</feature>
<feature type="transmembrane region" description="Helical" evidence="6">
    <location>
        <begin position="116"/>
        <end position="135"/>
    </location>
</feature>
<keyword evidence="3 6" id="KW-1133">Transmembrane helix</keyword>
<feature type="transmembrane region" description="Helical" evidence="6">
    <location>
        <begin position="6"/>
        <end position="28"/>
    </location>
</feature>
<dbReference type="PANTHER" id="PTHR33048">
    <property type="entry name" value="PTH11-LIKE INTEGRAL MEMBRANE PROTEIN (AFU_ORTHOLOGUE AFUA_5G11245)"/>
    <property type="match status" value="1"/>
</dbReference>
<comment type="subcellular location">
    <subcellularLocation>
        <location evidence="1">Membrane</location>
        <topology evidence="1">Multi-pass membrane protein</topology>
    </subcellularLocation>
</comment>
<protein>
    <recommendedName>
        <fullName evidence="7">Rhodopsin domain-containing protein</fullName>
    </recommendedName>
</protein>
<reference evidence="8" key="1">
    <citation type="journal article" date="2023" name="Mol. Phylogenet. Evol.">
        <title>Genome-scale phylogeny and comparative genomics of the fungal order Sordariales.</title>
        <authorList>
            <person name="Hensen N."/>
            <person name="Bonometti L."/>
            <person name="Westerberg I."/>
            <person name="Brannstrom I.O."/>
            <person name="Guillou S."/>
            <person name="Cros-Aarteil S."/>
            <person name="Calhoun S."/>
            <person name="Haridas S."/>
            <person name="Kuo A."/>
            <person name="Mondo S."/>
            <person name="Pangilinan J."/>
            <person name="Riley R."/>
            <person name="LaButti K."/>
            <person name="Andreopoulos B."/>
            <person name="Lipzen A."/>
            <person name="Chen C."/>
            <person name="Yan M."/>
            <person name="Daum C."/>
            <person name="Ng V."/>
            <person name="Clum A."/>
            <person name="Steindorff A."/>
            <person name="Ohm R.A."/>
            <person name="Martin F."/>
            <person name="Silar P."/>
            <person name="Natvig D.O."/>
            <person name="Lalanne C."/>
            <person name="Gautier V."/>
            <person name="Ament-Velasquez S.L."/>
            <person name="Kruys A."/>
            <person name="Hutchinson M.I."/>
            <person name="Powell A.J."/>
            <person name="Barry K."/>
            <person name="Miller A.N."/>
            <person name="Grigoriev I.V."/>
            <person name="Debuchy R."/>
            <person name="Gladieux P."/>
            <person name="Hiltunen Thoren M."/>
            <person name="Johannesson H."/>
        </authorList>
    </citation>
    <scope>NUCLEOTIDE SEQUENCE</scope>
    <source>
        <strain evidence="8">CBS 333.67</strain>
    </source>
</reference>
<comment type="similarity">
    <text evidence="5">Belongs to the SAT4 family.</text>
</comment>
<dbReference type="Proteomes" id="UP001273166">
    <property type="component" value="Unassembled WGS sequence"/>
</dbReference>
<dbReference type="EMBL" id="JAUDZG010000005">
    <property type="protein sequence ID" value="KAK3304928.1"/>
    <property type="molecule type" value="Genomic_DNA"/>
</dbReference>
<dbReference type="GeneID" id="87882075"/>
<evidence type="ECO:0000256" key="2">
    <source>
        <dbReference type="ARBA" id="ARBA00022692"/>
    </source>
</evidence>
<dbReference type="Pfam" id="PF20684">
    <property type="entry name" value="Fung_rhodopsin"/>
    <property type="match status" value="1"/>
</dbReference>
<organism evidence="8 9">
    <name type="scientific">Chaetomium strumarium</name>
    <dbReference type="NCBI Taxonomy" id="1170767"/>
    <lineage>
        <taxon>Eukaryota</taxon>
        <taxon>Fungi</taxon>
        <taxon>Dikarya</taxon>
        <taxon>Ascomycota</taxon>
        <taxon>Pezizomycotina</taxon>
        <taxon>Sordariomycetes</taxon>
        <taxon>Sordariomycetidae</taxon>
        <taxon>Sordariales</taxon>
        <taxon>Chaetomiaceae</taxon>
        <taxon>Chaetomium</taxon>
    </lineage>
</organism>